<dbReference type="STRING" id="1814289.SAMN05216410_0815"/>
<dbReference type="Gene3D" id="2.60.120.10">
    <property type="entry name" value="Jelly Rolls"/>
    <property type="match status" value="1"/>
</dbReference>
<dbReference type="OrthoDB" id="7060081at2"/>
<evidence type="ECO:0000313" key="2">
    <source>
        <dbReference type="Proteomes" id="UP000199039"/>
    </source>
</evidence>
<sequence length="113" mass="12554">MDRDPTATNPEFYHVVFENDRVRVLEYRDAPGDRTDPHHHPDSVLCALSDFTRRISVDGHAVELGLSAGEVRWLPAQVHTGENIGETPTYVLLVELKEPAGALTGALGPERQR</sequence>
<name>A0A1G6H7N3_9MICO</name>
<dbReference type="SUPFAM" id="SSF51182">
    <property type="entry name" value="RmlC-like cupins"/>
    <property type="match status" value="1"/>
</dbReference>
<dbReference type="InterPro" id="IPR011051">
    <property type="entry name" value="RmlC_Cupin_sf"/>
</dbReference>
<organism evidence="1 2">
    <name type="scientific">Sanguibacter gelidistatuariae</name>
    <dbReference type="NCBI Taxonomy" id="1814289"/>
    <lineage>
        <taxon>Bacteria</taxon>
        <taxon>Bacillati</taxon>
        <taxon>Actinomycetota</taxon>
        <taxon>Actinomycetes</taxon>
        <taxon>Micrococcales</taxon>
        <taxon>Sanguibacteraceae</taxon>
        <taxon>Sanguibacter</taxon>
    </lineage>
</organism>
<gene>
    <name evidence="1" type="ORF">SAMN05216410_0815</name>
</gene>
<dbReference type="RefSeq" id="WP_093180971.1">
    <property type="nucleotide sequence ID" value="NZ_FMYH01000001.1"/>
</dbReference>
<dbReference type="AlphaFoldDB" id="A0A1G6H7N3"/>
<dbReference type="Proteomes" id="UP000199039">
    <property type="component" value="Unassembled WGS sequence"/>
</dbReference>
<dbReference type="EMBL" id="FMYH01000001">
    <property type="protein sequence ID" value="SDB90287.1"/>
    <property type="molecule type" value="Genomic_DNA"/>
</dbReference>
<evidence type="ECO:0008006" key="3">
    <source>
        <dbReference type="Google" id="ProtNLM"/>
    </source>
</evidence>
<reference evidence="1 2" key="1">
    <citation type="submission" date="2016-09" db="EMBL/GenBank/DDBJ databases">
        <authorList>
            <person name="Capua I."/>
            <person name="De Benedictis P."/>
            <person name="Joannis T."/>
            <person name="Lombin L.H."/>
            <person name="Cattoli G."/>
        </authorList>
    </citation>
    <scope>NUCLEOTIDE SEQUENCE [LARGE SCALE GENOMIC DNA]</scope>
    <source>
        <strain evidence="1 2">ISLP-3</strain>
    </source>
</reference>
<evidence type="ECO:0000313" key="1">
    <source>
        <dbReference type="EMBL" id="SDB90287.1"/>
    </source>
</evidence>
<protein>
    <recommendedName>
        <fullName evidence="3">Cytoplasmic protein</fullName>
    </recommendedName>
</protein>
<dbReference type="InterPro" id="IPR014710">
    <property type="entry name" value="RmlC-like_jellyroll"/>
</dbReference>
<accession>A0A1G6H7N3</accession>
<keyword evidence="2" id="KW-1185">Reference proteome</keyword>
<proteinExistence type="predicted"/>